<evidence type="ECO:0000256" key="1">
    <source>
        <dbReference type="ARBA" id="ARBA00023015"/>
    </source>
</evidence>
<sequence>MSTPSSPRSDTRAKLLSAAEHLFAERGVDAVSLREITRVAGARNVIAVQYHFDDRAGVLTAILAKHLPDVDARRHALLDEIDATDGVPTARALAGALVRPLAAKLADPDGGPAFLQIYAELLNRPSPQFRSADGESRSLRRWRTAVEPVIDPQARRLHRRLTAIVHTAVELARRARSAPHTDDRLFTSYLVDVVAAILTAPVSAETTRLADERDAARSP</sequence>
<evidence type="ECO:0000313" key="5">
    <source>
        <dbReference type="EMBL" id="MCO1659169.1"/>
    </source>
</evidence>
<accession>A0ABT1A821</accession>
<keyword evidence="2" id="KW-0238">DNA-binding</keyword>
<dbReference type="Gene3D" id="1.10.357.10">
    <property type="entry name" value="Tetracycline Repressor, domain 2"/>
    <property type="match status" value="1"/>
</dbReference>
<reference evidence="5" key="1">
    <citation type="submission" date="2021-04" db="EMBL/GenBank/DDBJ databases">
        <title>Pseudonocardia sp. nov., isolated from sandy soil of mangrove forest.</title>
        <authorList>
            <person name="Zan Z."/>
            <person name="Huang R."/>
            <person name="Liu W."/>
        </authorList>
    </citation>
    <scope>NUCLEOTIDE SEQUENCE</scope>
    <source>
        <strain evidence="5">S2-4</strain>
    </source>
</reference>
<comment type="caution">
    <text evidence="5">The sequence shown here is derived from an EMBL/GenBank/DDBJ whole genome shotgun (WGS) entry which is preliminary data.</text>
</comment>
<feature type="domain" description="HTH tetR-type" evidence="4">
    <location>
        <begin position="15"/>
        <end position="61"/>
    </location>
</feature>
<dbReference type="RefSeq" id="WP_252443861.1">
    <property type="nucleotide sequence ID" value="NZ_JAGSOV010000062.1"/>
</dbReference>
<dbReference type="PANTHER" id="PTHR30055:SF234">
    <property type="entry name" value="HTH-TYPE TRANSCRIPTIONAL REGULATOR BETI"/>
    <property type="match status" value="1"/>
</dbReference>
<keyword evidence="6" id="KW-1185">Reference proteome</keyword>
<keyword evidence="3" id="KW-0804">Transcription</keyword>
<gene>
    <name evidence="5" type="ORF">KDL28_29270</name>
</gene>
<dbReference type="PANTHER" id="PTHR30055">
    <property type="entry name" value="HTH-TYPE TRANSCRIPTIONAL REGULATOR RUTR"/>
    <property type="match status" value="1"/>
</dbReference>
<dbReference type="SUPFAM" id="SSF46689">
    <property type="entry name" value="Homeodomain-like"/>
    <property type="match status" value="1"/>
</dbReference>
<dbReference type="Pfam" id="PF00440">
    <property type="entry name" value="TetR_N"/>
    <property type="match status" value="1"/>
</dbReference>
<dbReference type="Proteomes" id="UP001165283">
    <property type="component" value="Unassembled WGS sequence"/>
</dbReference>
<dbReference type="InterPro" id="IPR001647">
    <property type="entry name" value="HTH_TetR"/>
</dbReference>
<protein>
    <submittedName>
        <fullName evidence="5">Helix-turn-helix transcriptional regulator</fullName>
    </submittedName>
</protein>
<name>A0ABT1A821_9PSEU</name>
<proteinExistence type="predicted"/>
<dbReference type="InterPro" id="IPR009057">
    <property type="entry name" value="Homeodomain-like_sf"/>
</dbReference>
<evidence type="ECO:0000256" key="3">
    <source>
        <dbReference type="ARBA" id="ARBA00023163"/>
    </source>
</evidence>
<evidence type="ECO:0000259" key="4">
    <source>
        <dbReference type="Pfam" id="PF00440"/>
    </source>
</evidence>
<dbReference type="EMBL" id="JAGSOV010000062">
    <property type="protein sequence ID" value="MCO1659169.1"/>
    <property type="molecule type" value="Genomic_DNA"/>
</dbReference>
<dbReference type="InterPro" id="IPR050109">
    <property type="entry name" value="HTH-type_TetR-like_transc_reg"/>
</dbReference>
<organism evidence="5 6">
    <name type="scientific">Pseudonocardia humida</name>
    <dbReference type="NCBI Taxonomy" id="2800819"/>
    <lineage>
        <taxon>Bacteria</taxon>
        <taxon>Bacillati</taxon>
        <taxon>Actinomycetota</taxon>
        <taxon>Actinomycetes</taxon>
        <taxon>Pseudonocardiales</taxon>
        <taxon>Pseudonocardiaceae</taxon>
        <taxon>Pseudonocardia</taxon>
    </lineage>
</organism>
<keyword evidence="1" id="KW-0805">Transcription regulation</keyword>
<evidence type="ECO:0000256" key="2">
    <source>
        <dbReference type="ARBA" id="ARBA00023125"/>
    </source>
</evidence>
<evidence type="ECO:0000313" key="6">
    <source>
        <dbReference type="Proteomes" id="UP001165283"/>
    </source>
</evidence>